<sequence>MTDILSTQTEASLIHDAQIDNLYEKHYNSRKNINAVKQEAENLNRKIPIEILALEWFTKLDSSAETKAYLLENFLPVLVLGCEKVLIEAQKKKLIDNNETDANFNPINRLAQFLIRNNPRHNSNNETSPYVRTTREVYQQLRDQLYILQKNKLATIKEDVRKRRTERERQEKAQLLELSKRKSQIEALFDKFNVPTNGRLELSLVMECFKFYKKYLTTLSDAQRKKCSIKSSLPSFCYYRDELNLTKRMMKTEFVETLLFVTEDLENQEFDFFSDFIEQCSIYFVNLANTNKFSNILHNLTIMLDSTNTGLLSRRRIIKLLKDFKEKDLEVSVRNPLEWPVIDPFIKFENKLEQLIPDKKMSANFSKSFLMSEISINQIPEKESMQKMNEENQGDVEQSVILNEKVETGPEEERTVEELDKPTEVVDENVIDPNQQGDIQKSFQKEESIINDAKPNSSNLNEIIQSNLSREEELLFMKGGVLYYTPVKKSFNIDLLKELDDDIINNSELQSKFDPEFLNSKQFRNLIHNYVTNNFMHSEIYVNDLVVYLKDKYAESRFEKNSKLDKNRKLKQDIYRSKKYSSCFEKLDNEGSGQLDLSVIENALQDFKDGLFREQIANTINLTRSEISIDGKSNDIINKNEFFDLISVLVGLVDFPKFEDQILNYLSCLYSYDVNEKTRGEVRKKWLNQIKYVGDITCGSFDPLYKQLFFTLFKDAENHGMKNNISAYISVLENLSENEIGLKCIASTPHDSKYILGKTLTNKDKCISFEVIDTSRPQHITSVRASENIHFFNESNKNDGSLVVFPLKYARNKVFGTIGIDTLQNTNKNSVFADHEISFYQGIANTFAVAYAHIIFKNRLIKACQSAIEWLKIKCKGIDDMNVYFVQMLENESNITGGDEINQNLTNEKYTLSLKPIIKYSSKNGKISNVLNDSGHLTEEVLEKKSGSRVYECALISETTVENFNGKVSYFVPLRNEEHKTVFVLEISSEEYCKNSEKYQTELSQIEALLYVLHKSQEELLDAHFLGISSSRYEFEILNNQDKFDIVFEKSFINFICEKLKENINNPIDDSDETQEIKDVIKLISDLTGCSDFVEKKIIDEILIEKMQSLDSTAKDFEFPQSSYNLSDQESLKKLHSDYASMDDSKPLIKLLVDYVQLISDLRSKSKLNSKN</sequence>
<gene>
    <name evidence="1" type="ORF">OXX778_LOCUS1148</name>
</gene>
<dbReference type="OrthoDB" id="199400at2759"/>
<dbReference type="EMBL" id="CAJNOC010000069">
    <property type="protein sequence ID" value="CAF0711900.1"/>
    <property type="molecule type" value="Genomic_DNA"/>
</dbReference>
<evidence type="ECO:0008006" key="3">
    <source>
        <dbReference type="Google" id="ProtNLM"/>
    </source>
</evidence>
<dbReference type="SUPFAM" id="SSF47473">
    <property type="entry name" value="EF-hand"/>
    <property type="match status" value="1"/>
</dbReference>
<reference evidence="1" key="1">
    <citation type="submission" date="2021-02" db="EMBL/GenBank/DDBJ databases">
        <authorList>
            <person name="Nowell W R."/>
        </authorList>
    </citation>
    <scope>NUCLEOTIDE SEQUENCE</scope>
    <source>
        <strain evidence="1">Ploen Becks lab</strain>
    </source>
</reference>
<dbReference type="AlphaFoldDB" id="A0A813M136"/>
<comment type="caution">
    <text evidence="1">The sequence shown here is derived from an EMBL/GenBank/DDBJ whole genome shotgun (WGS) entry which is preliminary data.</text>
</comment>
<dbReference type="SUPFAM" id="SSF55781">
    <property type="entry name" value="GAF domain-like"/>
    <property type="match status" value="1"/>
</dbReference>
<dbReference type="InterPro" id="IPR029016">
    <property type="entry name" value="GAF-like_dom_sf"/>
</dbReference>
<protein>
    <recommendedName>
        <fullName evidence="3">EF-hand domain-containing protein</fullName>
    </recommendedName>
</protein>
<dbReference type="CDD" id="cd22968">
    <property type="entry name" value="DD_EFCAB5"/>
    <property type="match status" value="1"/>
</dbReference>
<dbReference type="Gene3D" id="3.30.450.40">
    <property type="match status" value="1"/>
</dbReference>
<name>A0A813M136_9BILA</name>
<dbReference type="InterPro" id="IPR011992">
    <property type="entry name" value="EF-hand-dom_pair"/>
</dbReference>
<organism evidence="1 2">
    <name type="scientific">Brachionus calyciflorus</name>
    <dbReference type="NCBI Taxonomy" id="104777"/>
    <lineage>
        <taxon>Eukaryota</taxon>
        <taxon>Metazoa</taxon>
        <taxon>Spiralia</taxon>
        <taxon>Gnathifera</taxon>
        <taxon>Rotifera</taxon>
        <taxon>Eurotatoria</taxon>
        <taxon>Monogononta</taxon>
        <taxon>Pseudotrocha</taxon>
        <taxon>Ploima</taxon>
        <taxon>Brachionidae</taxon>
        <taxon>Brachionus</taxon>
    </lineage>
</organism>
<accession>A0A813M136</accession>
<proteinExistence type="predicted"/>
<dbReference type="PANTHER" id="PTHR46788">
    <property type="entry name" value="EF-HAND CALCIUM-BINDING DOMAIN-CONTAINING PROTEIN 5"/>
    <property type="match status" value="1"/>
</dbReference>
<dbReference type="Proteomes" id="UP000663879">
    <property type="component" value="Unassembled WGS sequence"/>
</dbReference>
<dbReference type="PANTHER" id="PTHR46788:SF1">
    <property type="entry name" value="EF-HAND CALCIUM-BINDING DOMAIN-CONTAINING PROTEIN 5"/>
    <property type="match status" value="1"/>
</dbReference>
<evidence type="ECO:0000313" key="2">
    <source>
        <dbReference type="Proteomes" id="UP000663879"/>
    </source>
</evidence>
<evidence type="ECO:0000313" key="1">
    <source>
        <dbReference type="EMBL" id="CAF0711900.1"/>
    </source>
</evidence>
<keyword evidence="2" id="KW-1185">Reference proteome</keyword>